<name>A0A485KQG9_9STRA</name>
<dbReference type="InterPro" id="IPR008580">
    <property type="entry name" value="PPPDE_dom"/>
</dbReference>
<keyword evidence="2" id="KW-0645">Protease</keyword>
<evidence type="ECO:0000256" key="3">
    <source>
        <dbReference type="ARBA" id="ARBA00022801"/>
    </source>
</evidence>
<dbReference type="GO" id="GO:0006508">
    <property type="term" value="P:proteolysis"/>
    <property type="evidence" value="ECO:0007669"/>
    <property type="project" value="UniProtKB-KW"/>
</dbReference>
<dbReference type="AlphaFoldDB" id="A0A485KQG9"/>
<sequence>MSLRRPGMTRGKTMVTVHVYDIIESNVYTYAWGLGAFHSGVVVGGIEYSFAGGAGIFTSPPKEAQGAVFREAIDIGYFEGTSQEARRILDDMRGDFHGTMYNLLTKSVAMLPSPSVDGLCRNCNTFSNEACLRLVGQPIPPYINRIAYFGSCFSCLIPKQLTGDAPVQGGSSTTTFTGFSKGGASSSYGSTAAVPVFAGDGLSLNSNRSSSDATPSSSLMESSADDEAVRRQKRVAAALKRLEKANEPSD</sequence>
<dbReference type="Pfam" id="PF05903">
    <property type="entry name" value="Peptidase_C97"/>
    <property type="match status" value="2"/>
</dbReference>
<feature type="region of interest" description="Disordered" evidence="4">
    <location>
        <begin position="205"/>
        <end position="232"/>
    </location>
</feature>
<feature type="compositionally biased region" description="Polar residues" evidence="4">
    <location>
        <begin position="205"/>
        <end position="221"/>
    </location>
</feature>
<dbReference type="GO" id="GO:0016579">
    <property type="term" value="P:protein deubiquitination"/>
    <property type="evidence" value="ECO:0007669"/>
    <property type="project" value="TreeGrafter"/>
</dbReference>
<evidence type="ECO:0000313" key="6">
    <source>
        <dbReference type="EMBL" id="KAF0699316.1"/>
    </source>
</evidence>
<dbReference type="PANTHER" id="PTHR12378">
    <property type="entry name" value="DESUMOYLATING ISOPEPTIDASE"/>
    <property type="match status" value="1"/>
</dbReference>
<reference evidence="6" key="2">
    <citation type="submission" date="2019-06" db="EMBL/GenBank/DDBJ databases">
        <title>Genomics analysis of Aphanomyces spp. identifies a new class of oomycete effector associated with host adaptation.</title>
        <authorList>
            <person name="Gaulin E."/>
        </authorList>
    </citation>
    <scope>NUCLEOTIDE SEQUENCE</scope>
    <source>
        <strain evidence="6">CBS 578.67</strain>
    </source>
</reference>
<proteinExistence type="inferred from homology"/>
<dbReference type="EMBL" id="VJMH01005185">
    <property type="protein sequence ID" value="KAF0699316.1"/>
    <property type="molecule type" value="Genomic_DNA"/>
</dbReference>
<accession>A0A485KQG9</accession>
<dbReference type="Proteomes" id="UP000332933">
    <property type="component" value="Unassembled WGS sequence"/>
</dbReference>
<feature type="domain" description="PPPDE" evidence="5">
    <location>
        <begin position="13"/>
        <end position="161"/>
    </location>
</feature>
<dbReference type="EMBL" id="CAADRA010005206">
    <property type="protein sequence ID" value="VFT86982.1"/>
    <property type="molecule type" value="Genomic_DNA"/>
</dbReference>
<evidence type="ECO:0000259" key="5">
    <source>
        <dbReference type="PROSITE" id="PS51858"/>
    </source>
</evidence>
<dbReference type="GO" id="GO:0101005">
    <property type="term" value="F:deubiquitinase activity"/>
    <property type="evidence" value="ECO:0007669"/>
    <property type="project" value="TreeGrafter"/>
</dbReference>
<evidence type="ECO:0000256" key="4">
    <source>
        <dbReference type="SAM" id="MobiDB-lite"/>
    </source>
</evidence>
<evidence type="ECO:0000256" key="2">
    <source>
        <dbReference type="ARBA" id="ARBA00022670"/>
    </source>
</evidence>
<keyword evidence="3" id="KW-0378">Hydrolase</keyword>
<evidence type="ECO:0000256" key="1">
    <source>
        <dbReference type="ARBA" id="ARBA00008140"/>
    </source>
</evidence>
<dbReference type="PANTHER" id="PTHR12378:SF80">
    <property type="entry name" value="IP06716P-RELATED"/>
    <property type="match status" value="1"/>
</dbReference>
<keyword evidence="8" id="KW-1185">Reference proteome</keyword>
<dbReference type="InterPro" id="IPR042266">
    <property type="entry name" value="PPPDE_sf"/>
</dbReference>
<dbReference type="OrthoDB" id="412286at2759"/>
<reference evidence="7 8" key="1">
    <citation type="submission" date="2019-03" db="EMBL/GenBank/DDBJ databases">
        <authorList>
            <person name="Gaulin E."/>
            <person name="Dumas B."/>
        </authorList>
    </citation>
    <scope>NUCLEOTIDE SEQUENCE [LARGE SCALE GENOMIC DNA]</scope>
    <source>
        <strain evidence="7">CBS 568.67</strain>
    </source>
</reference>
<organism evidence="7 8">
    <name type="scientific">Aphanomyces stellatus</name>
    <dbReference type="NCBI Taxonomy" id="120398"/>
    <lineage>
        <taxon>Eukaryota</taxon>
        <taxon>Sar</taxon>
        <taxon>Stramenopiles</taxon>
        <taxon>Oomycota</taxon>
        <taxon>Saprolegniomycetes</taxon>
        <taxon>Saprolegniales</taxon>
        <taxon>Verrucalvaceae</taxon>
        <taxon>Aphanomyces</taxon>
    </lineage>
</organism>
<dbReference type="PROSITE" id="PS51858">
    <property type="entry name" value="PPPDE"/>
    <property type="match status" value="1"/>
</dbReference>
<evidence type="ECO:0000313" key="8">
    <source>
        <dbReference type="Proteomes" id="UP000332933"/>
    </source>
</evidence>
<dbReference type="Gene3D" id="3.90.1720.30">
    <property type="entry name" value="PPPDE domains"/>
    <property type="match status" value="2"/>
</dbReference>
<evidence type="ECO:0000313" key="7">
    <source>
        <dbReference type="EMBL" id="VFT86982.1"/>
    </source>
</evidence>
<dbReference type="SMART" id="SM01179">
    <property type="entry name" value="DUF862"/>
    <property type="match status" value="1"/>
</dbReference>
<gene>
    <name evidence="7" type="primary">Aste57867_10106</name>
    <name evidence="6" type="ORF">As57867_010067</name>
    <name evidence="7" type="ORF">ASTE57867_10106</name>
</gene>
<protein>
    <submittedName>
        <fullName evidence="7">Aste57867_10106 protein</fullName>
    </submittedName>
</protein>
<comment type="similarity">
    <text evidence="1">Belongs to the DeSI family.</text>
</comment>